<evidence type="ECO:0000313" key="2">
    <source>
        <dbReference type="Proteomes" id="UP000813461"/>
    </source>
</evidence>
<dbReference type="PANTHER" id="PTHR38790">
    <property type="entry name" value="2EXR DOMAIN-CONTAINING PROTEIN-RELATED"/>
    <property type="match status" value="1"/>
</dbReference>
<keyword evidence="2" id="KW-1185">Reference proteome</keyword>
<evidence type="ECO:0000313" key="1">
    <source>
        <dbReference type="EMBL" id="KAH7077166.1"/>
    </source>
</evidence>
<comment type="caution">
    <text evidence="1">The sequence shown here is derived from an EMBL/GenBank/DDBJ whole genome shotgun (WGS) entry which is preliminary data.</text>
</comment>
<proteinExistence type="predicted"/>
<dbReference type="Proteomes" id="UP000813461">
    <property type="component" value="Unassembled WGS sequence"/>
</dbReference>
<sequence length="268" mass="30590">MSNSVTIQSPLLQLPRELRDRIYSYIFSGYIPFLEKCGVVDTSDENAIFHELPGLCQANRQLFHEATPLFLARSTDSWNTTTSKQLLKLYSHFAGDAATKGVTDISIYNWTEQGTAVQLDLISKFTNLQFLDVVFSFPSIVDGVPMERFNYTNEQGIWWETGLNYIPSPGRSIEEEKAAMSKDLDAFITRYGLDRIIDMPKLNSMQFQFAMNDGGENVTGGNIYYRHRLCNPLWRWAMKKLSEKWGDDEFGVTTTLPEDYDGVNCHAD</sequence>
<dbReference type="AlphaFoldDB" id="A0A8K0QYG8"/>
<protein>
    <submittedName>
        <fullName evidence="1">Uncharacterized protein</fullName>
    </submittedName>
</protein>
<gene>
    <name evidence="1" type="ORF">FB567DRAFT_608125</name>
</gene>
<name>A0A8K0QYG8_9PLEO</name>
<organism evidence="1 2">
    <name type="scientific">Paraphoma chrysanthemicola</name>
    <dbReference type="NCBI Taxonomy" id="798071"/>
    <lineage>
        <taxon>Eukaryota</taxon>
        <taxon>Fungi</taxon>
        <taxon>Dikarya</taxon>
        <taxon>Ascomycota</taxon>
        <taxon>Pezizomycotina</taxon>
        <taxon>Dothideomycetes</taxon>
        <taxon>Pleosporomycetidae</taxon>
        <taxon>Pleosporales</taxon>
        <taxon>Pleosporineae</taxon>
        <taxon>Phaeosphaeriaceae</taxon>
        <taxon>Paraphoma</taxon>
    </lineage>
</organism>
<dbReference type="EMBL" id="JAGMVJ010000018">
    <property type="protein sequence ID" value="KAH7077166.1"/>
    <property type="molecule type" value="Genomic_DNA"/>
</dbReference>
<dbReference type="PANTHER" id="PTHR38790:SF4">
    <property type="entry name" value="2EXR DOMAIN-CONTAINING PROTEIN"/>
    <property type="match status" value="1"/>
</dbReference>
<accession>A0A8K0QYG8</accession>
<dbReference type="OrthoDB" id="3772519at2759"/>
<reference evidence="1" key="1">
    <citation type="journal article" date="2021" name="Nat. Commun.">
        <title>Genetic determinants of endophytism in the Arabidopsis root mycobiome.</title>
        <authorList>
            <person name="Mesny F."/>
            <person name="Miyauchi S."/>
            <person name="Thiergart T."/>
            <person name="Pickel B."/>
            <person name="Atanasova L."/>
            <person name="Karlsson M."/>
            <person name="Huettel B."/>
            <person name="Barry K.W."/>
            <person name="Haridas S."/>
            <person name="Chen C."/>
            <person name="Bauer D."/>
            <person name="Andreopoulos W."/>
            <person name="Pangilinan J."/>
            <person name="LaButti K."/>
            <person name="Riley R."/>
            <person name="Lipzen A."/>
            <person name="Clum A."/>
            <person name="Drula E."/>
            <person name="Henrissat B."/>
            <person name="Kohler A."/>
            <person name="Grigoriev I.V."/>
            <person name="Martin F.M."/>
            <person name="Hacquard S."/>
        </authorList>
    </citation>
    <scope>NUCLEOTIDE SEQUENCE</scope>
    <source>
        <strain evidence="1">MPI-SDFR-AT-0120</strain>
    </source>
</reference>